<protein>
    <submittedName>
        <fullName evidence="1">Uncharacterized protein</fullName>
    </submittedName>
</protein>
<organism evidence="1 2">
    <name type="scientific">Gilliamella intestini</name>
    <dbReference type="NCBI Taxonomy" id="1798183"/>
    <lineage>
        <taxon>Bacteria</taxon>
        <taxon>Pseudomonadati</taxon>
        <taxon>Pseudomonadota</taxon>
        <taxon>Gammaproteobacteria</taxon>
        <taxon>Orbales</taxon>
        <taxon>Orbaceae</taxon>
        <taxon>Gilliamella</taxon>
    </lineage>
</organism>
<dbReference type="STRING" id="1798183.GA0061080_105613"/>
<reference evidence="2" key="1">
    <citation type="submission" date="2016-08" db="EMBL/GenBank/DDBJ databases">
        <authorList>
            <person name="Varghese N."/>
            <person name="Submissions Spin"/>
        </authorList>
    </citation>
    <scope>NUCLEOTIDE SEQUENCE [LARGE SCALE GENOMIC DNA]</scope>
    <source>
        <strain evidence="2">R-53144</strain>
    </source>
</reference>
<evidence type="ECO:0000313" key="1">
    <source>
        <dbReference type="EMBL" id="SCC25172.1"/>
    </source>
</evidence>
<evidence type="ECO:0000313" key="2">
    <source>
        <dbReference type="Proteomes" id="UP000199698"/>
    </source>
</evidence>
<dbReference type="Proteomes" id="UP000199698">
    <property type="component" value="Unassembled WGS sequence"/>
</dbReference>
<dbReference type="AlphaFoldDB" id="A0A1C4D1C4"/>
<gene>
    <name evidence="1" type="ORF">GA0061080_105613</name>
</gene>
<sequence length="152" mass="16655">MDPLGLVKGIENTGSLHELDPVDNLLYGSRVNEGIPGATGIPIPNRPTPLELELLSEKHGVEFAVTYKYGKGIHGRGGQYYLHSGERAKVTIPLEKDRMLVYHTHPQGTAYASPQDMQIMLLLEKLGSPQRSSQIIPSGKAVIRFNAEKGKL</sequence>
<dbReference type="EMBL" id="FMBA01000056">
    <property type="protein sequence ID" value="SCC25172.1"/>
    <property type="molecule type" value="Genomic_DNA"/>
</dbReference>
<keyword evidence="2" id="KW-1185">Reference proteome</keyword>
<accession>A0A1C4D1C4</accession>
<proteinExistence type="predicted"/>
<name>A0A1C4D1C4_9GAMM</name>